<proteinExistence type="inferred from homology"/>
<evidence type="ECO:0000256" key="6">
    <source>
        <dbReference type="ARBA" id="ARBA00022737"/>
    </source>
</evidence>
<dbReference type="GO" id="GO:0003886">
    <property type="term" value="F:DNA (cytosine-5-)-methyltransferase activity"/>
    <property type="evidence" value="ECO:0007669"/>
    <property type="project" value="UniProtKB-EC"/>
</dbReference>
<evidence type="ECO:0000313" key="13">
    <source>
        <dbReference type="EMBL" id="KZT09519.1"/>
    </source>
</evidence>
<dbReference type="Gene3D" id="3.40.50.150">
    <property type="entry name" value="Vaccinia Virus protein VP39"/>
    <property type="match status" value="1"/>
</dbReference>
<dbReference type="PROSITE" id="PS51038">
    <property type="entry name" value="BAH"/>
    <property type="match status" value="2"/>
</dbReference>
<dbReference type="InParanoid" id="A0A165FWV5"/>
<accession>A0A165FWV5</accession>
<dbReference type="AlphaFoldDB" id="A0A165FWV5"/>
<evidence type="ECO:0000256" key="1">
    <source>
        <dbReference type="ARBA" id="ARBA00004123"/>
    </source>
</evidence>
<evidence type="ECO:0000256" key="8">
    <source>
        <dbReference type="ARBA" id="ARBA00023242"/>
    </source>
</evidence>
<dbReference type="GO" id="GO:0003682">
    <property type="term" value="F:chromatin binding"/>
    <property type="evidence" value="ECO:0007669"/>
    <property type="project" value="InterPro"/>
</dbReference>
<keyword evidence="6" id="KW-0677">Repeat</keyword>
<dbReference type="PRINTS" id="PR00105">
    <property type="entry name" value="C5METTRFRASE"/>
</dbReference>
<comment type="subcellular location">
    <subcellularLocation>
        <location evidence="1">Nucleus</location>
    </subcellularLocation>
</comment>
<dbReference type="PANTHER" id="PTHR10629:SF52">
    <property type="entry name" value="DNA (CYTOSINE-5)-METHYLTRANSFERASE 1"/>
    <property type="match status" value="1"/>
</dbReference>
<organism evidence="13 14">
    <name type="scientific">Laetiporus sulphureus 93-53</name>
    <dbReference type="NCBI Taxonomy" id="1314785"/>
    <lineage>
        <taxon>Eukaryota</taxon>
        <taxon>Fungi</taxon>
        <taxon>Dikarya</taxon>
        <taxon>Basidiomycota</taxon>
        <taxon>Agaricomycotina</taxon>
        <taxon>Agaricomycetes</taxon>
        <taxon>Polyporales</taxon>
        <taxon>Laetiporus</taxon>
    </lineage>
</organism>
<keyword evidence="5 9" id="KW-0949">S-adenosyl-L-methionine</keyword>
<evidence type="ECO:0000256" key="2">
    <source>
        <dbReference type="ARBA" id="ARBA00011975"/>
    </source>
</evidence>
<dbReference type="InterPro" id="IPR001525">
    <property type="entry name" value="C5_MeTfrase"/>
</dbReference>
<dbReference type="Proteomes" id="UP000076871">
    <property type="component" value="Unassembled WGS sequence"/>
</dbReference>
<feature type="active site" evidence="9">
    <location>
        <position position="781"/>
    </location>
</feature>
<evidence type="ECO:0000313" key="14">
    <source>
        <dbReference type="Proteomes" id="UP000076871"/>
    </source>
</evidence>
<comment type="similarity">
    <text evidence="9 10">Belongs to the class I-like SAM-binding methyltransferase superfamily. C5-methyltransferase family.</text>
</comment>
<keyword evidence="3 9" id="KW-0489">Methyltransferase</keyword>
<evidence type="ECO:0000256" key="3">
    <source>
        <dbReference type="ARBA" id="ARBA00022603"/>
    </source>
</evidence>
<evidence type="ECO:0000256" key="5">
    <source>
        <dbReference type="ARBA" id="ARBA00022691"/>
    </source>
</evidence>
<dbReference type="GO" id="GO:0044027">
    <property type="term" value="P:negative regulation of gene expression via chromosomal CpG island methylation"/>
    <property type="evidence" value="ECO:0007669"/>
    <property type="project" value="TreeGrafter"/>
</dbReference>
<keyword evidence="14" id="KW-1185">Reference proteome</keyword>
<dbReference type="EMBL" id="KV427611">
    <property type="protein sequence ID" value="KZT09519.1"/>
    <property type="molecule type" value="Genomic_DNA"/>
</dbReference>
<feature type="domain" description="BAH" evidence="12">
    <location>
        <begin position="523"/>
        <end position="645"/>
    </location>
</feature>
<keyword evidence="4 9" id="KW-0808">Transferase</keyword>
<name>A0A165FWV5_9APHY</name>
<dbReference type="SUPFAM" id="SSF53335">
    <property type="entry name" value="S-adenosyl-L-methionine-dependent methyltransferases"/>
    <property type="match status" value="1"/>
</dbReference>
<keyword evidence="7" id="KW-0238">DNA-binding</keyword>
<dbReference type="Pfam" id="PF12047">
    <property type="entry name" value="DNMT1-RFD"/>
    <property type="match status" value="1"/>
</dbReference>
<evidence type="ECO:0000256" key="10">
    <source>
        <dbReference type="RuleBase" id="RU000416"/>
    </source>
</evidence>
<protein>
    <recommendedName>
        <fullName evidence="2">DNA (cytosine-5-)-methyltransferase</fullName>
        <ecNumber evidence="2">2.1.1.37</ecNumber>
    </recommendedName>
</protein>
<reference evidence="13 14" key="1">
    <citation type="journal article" date="2016" name="Mol. Biol. Evol.">
        <title>Comparative Genomics of Early-Diverging Mushroom-Forming Fungi Provides Insights into the Origins of Lignocellulose Decay Capabilities.</title>
        <authorList>
            <person name="Nagy L.G."/>
            <person name="Riley R."/>
            <person name="Tritt A."/>
            <person name="Adam C."/>
            <person name="Daum C."/>
            <person name="Floudas D."/>
            <person name="Sun H."/>
            <person name="Yadav J.S."/>
            <person name="Pangilinan J."/>
            <person name="Larsson K.H."/>
            <person name="Matsuura K."/>
            <person name="Barry K."/>
            <person name="Labutti K."/>
            <person name="Kuo R."/>
            <person name="Ohm R.A."/>
            <person name="Bhattacharya S.S."/>
            <person name="Shirouzu T."/>
            <person name="Yoshinaga Y."/>
            <person name="Martin F.M."/>
            <person name="Grigoriev I.V."/>
            <person name="Hibbett D.S."/>
        </authorList>
    </citation>
    <scope>NUCLEOTIDE SEQUENCE [LARGE SCALE GENOMIC DNA]</scope>
    <source>
        <strain evidence="13 14">93-53</strain>
    </source>
</reference>
<dbReference type="InterPro" id="IPR001025">
    <property type="entry name" value="BAH_dom"/>
</dbReference>
<dbReference type="GO" id="GO:0032259">
    <property type="term" value="P:methylation"/>
    <property type="evidence" value="ECO:0007669"/>
    <property type="project" value="UniProtKB-KW"/>
</dbReference>
<dbReference type="Gene3D" id="2.30.30.490">
    <property type="match status" value="2"/>
</dbReference>
<dbReference type="GO" id="GO:0005634">
    <property type="term" value="C:nucleus"/>
    <property type="evidence" value="ECO:0007669"/>
    <property type="project" value="UniProtKB-SubCell"/>
</dbReference>
<dbReference type="InterPro" id="IPR022702">
    <property type="entry name" value="Cytosine_MeTrfase1_RFD"/>
</dbReference>
<dbReference type="InterPro" id="IPR043151">
    <property type="entry name" value="BAH_sf"/>
</dbReference>
<dbReference type="PROSITE" id="PS51679">
    <property type="entry name" value="SAM_MT_C5"/>
    <property type="match status" value="1"/>
</dbReference>
<dbReference type="InterPro" id="IPR029063">
    <property type="entry name" value="SAM-dependent_MTases_sf"/>
</dbReference>
<dbReference type="OrthoDB" id="5376140at2759"/>
<feature type="compositionally biased region" description="Basic and acidic residues" evidence="11">
    <location>
        <begin position="1"/>
        <end position="17"/>
    </location>
</feature>
<dbReference type="NCBIfam" id="TIGR00675">
    <property type="entry name" value="dcm"/>
    <property type="match status" value="1"/>
</dbReference>
<feature type="domain" description="BAH" evidence="12">
    <location>
        <begin position="350"/>
        <end position="481"/>
    </location>
</feature>
<gene>
    <name evidence="13" type="ORF">LAESUDRAFT_799358</name>
</gene>
<dbReference type="PANTHER" id="PTHR10629">
    <property type="entry name" value="CYTOSINE-SPECIFIC METHYLTRANSFERASE"/>
    <property type="match status" value="1"/>
</dbReference>
<dbReference type="Pfam" id="PF00145">
    <property type="entry name" value="DNA_methylase"/>
    <property type="match status" value="2"/>
</dbReference>
<dbReference type="EC" id="2.1.1.37" evidence="2"/>
<evidence type="ECO:0000256" key="4">
    <source>
        <dbReference type="ARBA" id="ARBA00022679"/>
    </source>
</evidence>
<evidence type="ECO:0000256" key="9">
    <source>
        <dbReference type="PROSITE-ProRule" id="PRU01016"/>
    </source>
</evidence>
<evidence type="ECO:0000256" key="11">
    <source>
        <dbReference type="SAM" id="MobiDB-lite"/>
    </source>
</evidence>
<dbReference type="STRING" id="1314785.A0A165FWV5"/>
<feature type="region of interest" description="Disordered" evidence="11">
    <location>
        <begin position="1"/>
        <end position="33"/>
    </location>
</feature>
<keyword evidence="8" id="KW-0539">Nucleus</keyword>
<feature type="compositionally biased region" description="Acidic residues" evidence="11">
    <location>
        <begin position="23"/>
        <end position="33"/>
    </location>
</feature>
<sequence>MEVRYSPDNRDVKESKDTVILGEDPDDADEESDQVPIRILSDFCVFDRNDDYGIRSMDDVQTRRLEAAGYVAPLVMEEEDAGQEDDIEDEDPQRIHTTTIQRYTFDYESIEEQLKVLFHSPMYILTQSAWYQLRRPSKIYSRCFYDFYRPHRVAQTVLSAVKENPTITWKEYSELHVDVRDPLLETRITKHHVYNAIPLIVSLLRDLPQSDEPQTSQLIRHLLSEQTDLPPRLIVPSAAPALPSLRNRSLLTGNIDLAILRPENQSHIHVTPLIDQLAYGLFQEHLQVVGAKPPNKRNYRQAAAASRAWLIELLFQWRDRDFGQRKPQVWFSGEARIQQEYWRSIEIDARVYSVGDIILAPAGPDDQRHEPAAKFPNDPNSIAADASIADYFWFGHILWINQKSKQIHVQWFDHSSQSCLEEIGDPQELFLTDTCGTIDVSRVVCKATVHWKKQAADSARPSEFYCSYLYYEIGASFTEIQDDYFDISRDLSPPDNCPVCLKQEQQERDEYLCTRQGFKLRGVNYHVYDFVLLQSVNGPADVAQLLNVPSLKRSRTVKEDTVRVRSLGRISDIFAICPANMIKDERHFFFTEIEEIVSVARIVRKCFVVHRDAPLDRNEWLSLSPYHFYVHYCFRGIDPTEWSEKHPLQCSDFPVCRPCFEEDKNRDDSVKKYLISCQKNPLKAFDPFGGVGAFGLGMEEAGCIKMVHAIEISPSAAKTLKKHSPETIVHNQDANVVLQYAIKKHAGHNSKPPKEIEQPAQSLPDPPKPGDIDCIVAGFPCQPHSRLNMFQKANDRKSHMFLNLLSWIDFLKPKYCFVENVSGFLSYKLNATQAGRYRVEGGIEMGGLKFLVRALLAMSYQVRFGLLQAAHYGTPQSRIRFILIAARQGSLLPELPQPTHDFPLKNELSIKFPNAGTAKPIRTANGVAPFRFVTIDDAISDLPRFHWRDPHKLIAPRHGHRTGETPAPEEQDLELPCDHRSRVCGLQGVVKYQHPPRTNFQAKCRAKPTRDLQHFTRIWKEATVERVVNIPLKARADYRDLPVELHEWQAAHPSSATARDGFRPGLYGRLDKDEWFHTTVTNVEPTAKQSWVLNPYCRRMLTVRELARSQGFPDSFVFYSLYDDIKTMHRQIGNAVPWQLGAALGLELREVAWTKWKADLHDAIVVD</sequence>
<evidence type="ECO:0000259" key="12">
    <source>
        <dbReference type="PROSITE" id="PS51038"/>
    </source>
</evidence>
<dbReference type="GeneID" id="63831018"/>
<dbReference type="RefSeq" id="XP_040767259.1">
    <property type="nucleotide sequence ID" value="XM_040913990.1"/>
</dbReference>
<dbReference type="InterPro" id="IPR050390">
    <property type="entry name" value="C5-Methyltransferase"/>
</dbReference>
<evidence type="ECO:0000256" key="7">
    <source>
        <dbReference type="ARBA" id="ARBA00023125"/>
    </source>
</evidence>
<dbReference type="GO" id="GO:0003677">
    <property type="term" value="F:DNA binding"/>
    <property type="evidence" value="ECO:0007669"/>
    <property type="project" value="UniProtKB-KW"/>
</dbReference>
<dbReference type="Gene3D" id="3.90.120.10">
    <property type="entry name" value="DNA Methylase, subunit A, domain 2"/>
    <property type="match status" value="1"/>
</dbReference>